<evidence type="ECO:0000313" key="3">
    <source>
        <dbReference type="Proteomes" id="UP001165378"/>
    </source>
</evidence>
<evidence type="ECO:0000256" key="1">
    <source>
        <dbReference type="SAM" id="Phobius"/>
    </source>
</evidence>
<gene>
    <name evidence="2" type="ORF">LZ495_22885</name>
</gene>
<feature type="transmembrane region" description="Helical" evidence="1">
    <location>
        <begin position="184"/>
        <end position="203"/>
    </location>
</feature>
<keyword evidence="3" id="KW-1185">Reference proteome</keyword>
<name>A0AA41Q3H1_9ACTN</name>
<protein>
    <recommendedName>
        <fullName evidence="4">DUF4386 family protein</fullName>
    </recommendedName>
</protein>
<feature type="transmembrane region" description="Helical" evidence="1">
    <location>
        <begin position="209"/>
        <end position="228"/>
    </location>
</feature>
<reference evidence="2" key="1">
    <citation type="submission" date="2022-01" db="EMBL/GenBank/DDBJ databases">
        <title>Genome-Based Taxonomic Classification of the Phylum Actinobacteria.</title>
        <authorList>
            <person name="Gao Y."/>
        </authorList>
    </citation>
    <scope>NUCLEOTIDE SEQUENCE</scope>
    <source>
        <strain evidence="2">KLBMP 8922</strain>
    </source>
</reference>
<sequence length="234" mass="24473">MTYTEQDPVGGRAGTGEVPARRTLWPLVGVAAGLLGVVATVGFDVRAGMSGGEVDNMTIDRVDDVSVMAARLGFLTGFATVALLLVTSAAWRRRVEPRVPGSTAAGVVSTGLTAAAGALILGYGWKGAMSIYGEGGDEFGAFDQQGRYVYYVLNDFGGFIGWFGVLVAAGGVCWMALRERTVSRWIGWVSVVTVAAPVGWFLISPVPGLSALTAPIWMIVVFSGLAFGKSTVTR</sequence>
<dbReference type="AlphaFoldDB" id="A0AA41Q3H1"/>
<feature type="transmembrane region" description="Helical" evidence="1">
    <location>
        <begin position="24"/>
        <end position="45"/>
    </location>
</feature>
<keyword evidence="1" id="KW-1133">Transmembrane helix</keyword>
<feature type="transmembrane region" description="Helical" evidence="1">
    <location>
        <begin position="156"/>
        <end position="177"/>
    </location>
</feature>
<organism evidence="2 3">
    <name type="scientific">Yinghuangia soli</name>
    <dbReference type="NCBI Taxonomy" id="2908204"/>
    <lineage>
        <taxon>Bacteria</taxon>
        <taxon>Bacillati</taxon>
        <taxon>Actinomycetota</taxon>
        <taxon>Actinomycetes</taxon>
        <taxon>Kitasatosporales</taxon>
        <taxon>Streptomycetaceae</taxon>
        <taxon>Yinghuangia</taxon>
    </lineage>
</organism>
<dbReference type="RefSeq" id="WP_235054720.1">
    <property type="nucleotide sequence ID" value="NZ_JAKFHA010000014.1"/>
</dbReference>
<dbReference type="Proteomes" id="UP001165378">
    <property type="component" value="Unassembled WGS sequence"/>
</dbReference>
<accession>A0AA41Q3H1</accession>
<comment type="caution">
    <text evidence="2">The sequence shown here is derived from an EMBL/GenBank/DDBJ whole genome shotgun (WGS) entry which is preliminary data.</text>
</comment>
<evidence type="ECO:0008006" key="4">
    <source>
        <dbReference type="Google" id="ProtNLM"/>
    </source>
</evidence>
<feature type="transmembrane region" description="Helical" evidence="1">
    <location>
        <begin position="103"/>
        <end position="125"/>
    </location>
</feature>
<evidence type="ECO:0000313" key="2">
    <source>
        <dbReference type="EMBL" id="MCF2530046.1"/>
    </source>
</evidence>
<keyword evidence="1" id="KW-0472">Membrane</keyword>
<keyword evidence="1" id="KW-0812">Transmembrane</keyword>
<dbReference type="EMBL" id="JAKFHA010000014">
    <property type="protein sequence ID" value="MCF2530046.1"/>
    <property type="molecule type" value="Genomic_DNA"/>
</dbReference>
<proteinExistence type="predicted"/>
<feature type="transmembrane region" description="Helical" evidence="1">
    <location>
        <begin position="65"/>
        <end position="91"/>
    </location>
</feature>